<sequence length="271" mass="29177">MGARLCQGTPPHGVCGCLLSIPGLGCTLPSGSAIDHPKPYWQASEQCAARDHPDPSPQMEALGTAGQGTQAGSGSASNHARLHSALDPCLVAVTMVMGAWTAPPPRKPAGAHRAPRPPFLWPLRPPVGAASVREVSGRRRRRRPLVRLHRVRGRRIRVSAEDVRAGARGGAERPKFLVTAPGIVRPGRNVTIGVELLEHSPSQVTVKVELVKMSASLTVSVLEAEGVFEKGSDFSESSFPRDECEQLAHDQQDHVFLREDENLELYFLPLG</sequence>
<dbReference type="Proteomes" id="UP001732780">
    <property type="component" value="Chromosome 1"/>
</dbReference>
<organism evidence="1 2">
    <name type="scientific">Camelus bactrianus</name>
    <name type="common">Bactrian camel</name>
    <dbReference type="NCBI Taxonomy" id="9837"/>
    <lineage>
        <taxon>Eukaryota</taxon>
        <taxon>Metazoa</taxon>
        <taxon>Chordata</taxon>
        <taxon>Craniata</taxon>
        <taxon>Vertebrata</taxon>
        <taxon>Euteleostomi</taxon>
        <taxon>Mammalia</taxon>
        <taxon>Eutheria</taxon>
        <taxon>Laurasiatheria</taxon>
        <taxon>Artiodactyla</taxon>
        <taxon>Tylopoda</taxon>
        <taxon>Camelidae</taxon>
        <taxon>Camelus</taxon>
    </lineage>
</organism>
<accession>A0AC58R3T1</accession>
<protein>
    <submittedName>
        <fullName evidence="2">Uncharacterized protein LOC141578982</fullName>
    </submittedName>
</protein>
<proteinExistence type="predicted"/>
<keyword evidence="1" id="KW-1185">Reference proteome</keyword>
<gene>
    <name evidence="2" type="primary">LOC141578982</name>
</gene>
<reference evidence="2" key="1">
    <citation type="submission" date="2025-08" db="UniProtKB">
        <authorList>
            <consortium name="RefSeq"/>
        </authorList>
    </citation>
    <scope>IDENTIFICATION</scope>
    <source>
        <tissue evidence="2">Blood</tissue>
    </source>
</reference>
<evidence type="ECO:0000313" key="2">
    <source>
        <dbReference type="RefSeq" id="XP_074229182.1"/>
    </source>
</evidence>
<evidence type="ECO:0000313" key="1">
    <source>
        <dbReference type="Proteomes" id="UP001732780"/>
    </source>
</evidence>
<dbReference type="RefSeq" id="XP_074229182.1">
    <property type="nucleotide sequence ID" value="XM_074373081.1"/>
</dbReference>
<name>A0AC58R3T1_CAMBA</name>